<dbReference type="Proteomes" id="UP000481153">
    <property type="component" value="Unassembled WGS sequence"/>
</dbReference>
<keyword evidence="3" id="KW-1133">Transmembrane helix</keyword>
<dbReference type="GO" id="GO:0015297">
    <property type="term" value="F:antiporter activity"/>
    <property type="evidence" value="ECO:0007669"/>
    <property type="project" value="InterPro"/>
</dbReference>
<sequence>MESLTMTEEWKALLQLAVPKFLSTLSVFSLSLTEMIVAGHLGTSEMTAVAFSQIIFDFSIIVFSQGFNRGLNALGSQAVGAKSYHLLGRYTQMGCLGLTIMTVPMGILWWFVGDFLRLAGVSPASIVLAQQYAHLSTLTIWPRLIFQFMTVYFDAQQIALPTAVISITFVLLHLGINVLFVFGVPAWNWTGIGFLGMPFAMIVTSYVRLIVYLLFMMAYRQYHRASWVWNLDFLDTKFIIPLIQVGLPLALGQTFENAQLQTMALMASVVSEISLDAHNAMIGLIFFLTSPIYGLSGAGVIRIAIYLGANKPKEAKHVATLVATAISSFSIVTATILLLNREYVGHLFSKDAEIWTEMTQICTFAAAGYVILSLFYSSMAVLVAQARALPILLSFFTGAWIVGVPAAYFIGVSWKVGLLGIWIGMALGYGVTTAISLYASLTANWDEEATKAVTRSKEKEEKAKETTRLLATP</sequence>
<feature type="transmembrane region" description="Helical" evidence="3">
    <location>
        <begin position="160"/>
        <end position="182"/>
    </location>
</feature>
<feature type="transmembrane region" description="Helical" evidence="3">
    <location>
        <begin position="388"/>
        <end position="410"/>
    </location>
</feature>
<evidence type="ECO:0008006" key="6">
    <source>
        <dbReference type="Google" id="ProtNLM"/>
    </source>
</evidence>
<keyword evidence="5" id="KW-1185">Reference proteome</keyword>
<evidence type="ECO:0000256" key="1">
    <source>
        <dbReference type="ARBA" id="ARBA00010199"/>
    </source>
</evidence>
<organism evidence="4 5">
    <name type="scientific">Aphanomyces euteiches</name>
    <dbReference type="NCBI Taxonomy" id="100861"/>
    <lineage>
        <taxon>Eukaryota</taxon>
        <taxon>Sar</taxon>
        <taxon>Stramenopiles</taxon>
        <taxon>Oomycota</taxon>
        <taxon>Saprolegniomycetes</taxon>
        <taxon>Saprolegniales</taxon>
        <taxon>Verrucalvaceae</taxon>
        <taxon>Aphanomyces</taxon>
    </lineage>
</organism>
<feature type="transmembrane region" description="Helical" evidence="3">
    <location>
        <begin position="194"/>
        <end position="215"/>
    </location>
</feature>
<keyword evidence="3" id="KW-0472">Membrane</keyword>
<feature type="compositionally biased region" description="Basic and acidic residues" evidence="2">
    <location>
        <begin position="455"/>
        <end position="467"/>
    </location>
</feature>
<feature type="transmembrane region" description="Helical" evidence="3">
    <location>
        <begin position="280"/>
        <end position="305"/>
    </location>
</feature>
<proteinExistence type="inferred from homology"/>
<dbReference type="PANTHER" id="PTHR11206">
    <property type="entry name" value="MULTIDRUG RESISTANCE PROTEIN"/>
    <property type="match status" value="1"/>
</dbReference>
<dbReference type="NCBIfam" id="TIGR00797">
    <property type="entry name" value="matE"/>
    <property type="match status" value="1"/>
</dbReference>
<keyword evidence="3" id="KW-0812">Transmembrane</keyword>
<dbReference type="Pfam" id="PF01554">
    <property type="entry name" value="MatE"/>
    <property type="match status" value="2"/>
</dbReference>
<feature type="transmembrane region" description="Helical" evidence="3">
    <location>
        <begin position="317"/>
        <end position="338"/>
    </location>
</feature>
<feature type="transmembrane region" description="Helical" evidence="3">
    <location>
        <begin position="21"/>
        <end position="42"/>
    </location>
</feature>
<dbReference type="EMBL" id="VJMJ01000020">
    <property type="protein sequence ID" value="KAF0743217.1"/>
    <property type="molecule type" value="Genomic_DNA"/>
</dbReference>
<dbReference type="InterPro" id="IPR002528">
    <property type="entry name" value="MATE_fam"/>
</dbReference>
<evidence type="ECO:0000313" key="5">
    <source>
        <dbReference type="Proteomes" id="UP000481153"/>
    </source>
</evidence>
<feature type="transmembrane region" description="Helical" evidence="3">
    <location>
        <begin position="358"/>
        <end position="376"/>
    </location>
</feature>
<name>A0A6G0XS64_9STRA</name>
<comment type="similarity">
    <text evidence="1">Belongs to the multi antimicrobial extrusion (MATE) (TC 2.A.66.1) family.</text>
</comment>
<protein>
    <recommendedName>
        <fullName evidence="6">MATE efflux family protein</fullName>
    </recommendedName>
</protein>
<evidence type="ECO:0000256" key="3">
    <source>
        <dbReference type="SAM" id="Phobius"/>
    </source>
</evidence>
<feature type="transmembrane region" description="Helical" evidence="3">
    <location>
        <begin position="416"/>
        <end position="441"/>
    </location>
</feature>
<dbReference type="GO" id="GO:0042910">
    <property type="term" value="F:xenobiotic transmembrane transporter activity"/>
    <property type="evidence" value="ECO:0007669"/>
    <property type="project" value="InterPro"/>
</dbReference>
<accession>A0A6G0XS64</accession>
<feature type="transmembrane region" description="Helical" evidence="3">
    <location>
        <begin position="93"/>
        <end position="112"/>
    </location>
</feature>
<gene>
    <name evidence="4" type="ORF">Ae201684_002008</name>
</gene>
<reference evidence="4 5" key="1">
    <citation type="submission" date="2019-07" db="EMBL/GenBank/DDBJ databases">
        <title>Genomics analysis of Aphanomyces spp. identifies a new class of oomycete effector associated with host adaptation.</title>
        <authorList>
            <person name="Gaulin E."/>
        </authorList>
    </citation>
    <scope>NUCLEOTIDE SEQUENCE [LARGE SCALE GENOMIC DNA]</scope>
    <source>
        <strain evidence="4 5">ATCC 201684</strain>
    </source>
</reference>
<feature type="region of interest" description="Disordered" evidence="2">
    <location>
        <begin position="452"/>
        <end position="473"/>
    </location>
</feature>
<dbReference type="AlphaFoldDB" id="A0A6G0XS64"/>
<evidence type="ECO:0000256" key="2">
    <source>
        <dbReference type="SAM" id="MobiDB-lite"/>
    </source>
</evidence>
<evidence type="ECO:0000313" key="4">
    <source>
        <dbReference type="EMBL" id="KAF0743217.1"/>
    </source>
</evidence>
<dbReference type="VEuPathDB" id="FungiDB:AeMF1_012921"/>
<dbReference type="GO" id="GO:0016020">
    <property type="term" value="C:membrane"/>
    <property type="evidence" value="ECO:0007669"/>
    <property type="project" value="InterPro"/>
</dbReference>
<comment type="caution">
    <text evidence="4">The sequence shown here is derived from an EMBL/GenBank/DDBJ whole genome shotgun (WGS) entry which is preliminary data.</text>
</comment>